<dbReference type="AlphaFoldDB" id="A0AA41WHH6"/>
<reference evidence="4" key="1">
    <citation type="submission" date="2022-06" db="EMBL/GenBank/DDBJ databases">
        <title>CFH 74404 Thermomicrobiaceae sp.</title>
        <authorList>
            <person name="Ming H."/>
            <person name="Li W.-J."/>
            <person name="Zhao Z."/>
        </authorList>
    </citation>
    <scope>NUCLEOTIDE SEQUENCE</scope>
    <source>
        <strain evidence="4">CFH 74404</strain>
    </source>
</reference>
<evidence type="ECO:0000313" key="4">
    <source>
        <dbReference type="EMBL" id="MCM8750208.1"/>
    </source>
</evidence>
<evidence type="ECO:0000259" key="2">
    <source>
        <dbReference type="Pfam" id="PF01266"/>
    </source>
</evidence>
<feature type="domain" description="BFD-like [2Fe-2S]-binding" evidence="3">
    <location>
        <begin position="408"/>
        <end position="460"/>
    </location>
</feature>
<gene>
    <name evidence="4" type="ORF">NET02_13730</name>
</gene>
<evidence type="ECO:0000259" key="3">
    <source>
        <dbReference type="Pfam" id="PF04324"/>
    </source>
</evidence>
<evidence type="ECO:0000313" key="5">
    <source>
        <dbReference type="Proteomes" id="UP001165306"/>
    </source>
</evidence>
<dbReference type="Gene3D" id="3.50.50.60">
    <property type="entry name" value="FAD/NAD(P)-binding domain"/>
    <property type="match status" value="1"/>
</dbReference>
<dbReference type="PANTHER" id="PTHR42720:SF1">
    <property type="entry name" value="GLYCEROL 3-PHOSPHATE OXIDASE"/>
    <property type="match status" value="1"/>
</dbReference>
<dbReference type="InterPro" id="IPR036188">
    <property type="entry name" value="FAD/NAD-bd_sf"/>
</dbReference>
<dbReference type="Gene3D" id="3.30.9.10">
    <property type="entry name" value="D-Amino Acid Oxidase, subunit A, domain 2"/>
    <property type="match status" value="1"/>
</dbReference>
<dbReference type="Pfam" id="PF04324">
    <property type="entry name" value="Fer2_BFD"/>
    <property type="match status" value="1"/>
</dbReference>
<evidence type="ECO:0000256" key="1">
    <source>
        <dbReference type="SAM" id="MobiDB-lite"/>
    </source>
</evidence>
<dbReference type="CDD" id="cd19946">
    <property type="entry name" value="GlpA-like_Fer2_BFD-like"/>
    <property type="match status" value="1"/>
</dbReference>
<protein>
    <submittedName>
        <fullName evidence="4">NAD(P)/FAD-dependent oxidoreductase</fullName>
    </submittedName>
</protein>
<dbReference type="Proteomes" id="UP001165306">
    <property type="component" value="Unassembled WGS sequence"/>
</dbReference>
<dbReference type="Pfam" id="PF01266">
    <property type="entry name" value="DAO"/>
    <property type="match status" value="1"/>
</dbReference>
<dbReference type="InterPro" id="IPR052745">
    <property type="entry name" value="G3P_Oxidase/Oxidoreductase"/>
</dbReference>
<name>A0AA41WHH6_9BACT</name>
<sequence>MSVVTAACDYDYLVVGAGVIGCAIARELVRSPVRVGVVEQAWDVGEGASKANSSLLHTGFDAKPGTREARLVTEGWRLWQREAPELDVPILRTGAVMLALDEEQARELERWRRNAFENGVTDVELLTRDQVLALAPAANPSVVGGLLVPRESVTCTFTATVALAEQAAVNGAVFHFGHRVTGVDRSPDGFYRVLTDRGQITTRWLIDAAGLWADEIARWAGADGLVIAPRKGEFLVLDKSARAKVPLIHLPVPTPISKGILVAPTANGNVLLGPTAEDVSDKRDLAVTASGLQRAREGALRLAPALADEPVIATYAGLRPASPAGDYVIEIHPRHRLVLAAGIRSTGLSSAPAVAREVVRGLLEAGEPLASSESPLRPRPRRRWVPGLPRPCSRPELVAADPAYGRVLCLCELVSEGEIRDAVRAPIPATTLDAVKKRTWAMAGRCQGFYCTAAILQVMSRELRIPVTGLTKSGPGSPVVGPPVEPPGRHRHG</sequence>
<comment type="caution">
    <text evidence="4">The sequence shown here is derived from an EMBL/GenBank/DDBJ whole genome shotgun (WGS) entry which is preliminary data.</text>
</comment>
<feature type="region of interest" description="Disordered" evidence="1">
    <location>
        <begin position="468"/>
        <end position="493"/>
    </location>
</feature>
<organism evidence="4 5">
    <name type="scientific">Thermalbibacter longus</name>
    <dbReference type="NCBI Taxonomy" id="2951981"/>
    <lineage>
        <taxon>Bacteria</taxon>
        <taxon>Pseudomonadati</taxon>
        <taxon>Thermomicrobiota</taxon>
        <taxon>Thermomicrobia</taxon>
        <taxon>Thermomicrobiales</taxon>
        <taxon>Thermomicrobiaceae</taxon>
        <taxon>Thermalbibacter</taxon>
    </lineage>
</organism>
<dbReference type="InterPro" id="IPR007419">
    <property type="entry name" value="BFD-like_2Fe2S-bd_dom"/>
</dbReference>
<dbReference type="EMBL" id="JAMSLR010000012">
    <property type="protein sequence ID" value="MCM8750208.1"/>
    <property type="molecule type" value="Genomic_DNA"/>
</dbReference>
<keyword evidence="5" id="KW-1185">Reference proteome</keyword>
<dbReference type="InterPro" id="IPR006076">
    <property type="entry name" value="FAD-dep_OxRdtase"/>
</dbReference>
<feature type="domain" description="FAD dependent oxidoreductase" evidence="2">
    <location>
        <begin position="11"/>
        <end position="359"/>
    </location>
</feature>
<dbReference type="SUPFAM" id="SSF51905">
    <property type="entry name" value="FAD/NAD(P)-binding domain"/>
    <property type="match status" value="1"/>
</dbReference>
<dbReference type="RefSeq" id="WP_284057996.1">
    <property type="nucleotide sequence ID" value="NZ_JAMSLR010000012.1"/>
</dbReference>
<dbReference type="Gene3D" id="1.10.10.1100">
    <property type="entry name" value="BFD-like [2Fe-2S]-binding domain"/>
    <property type="match status" value="1"/>
</dbReference>
<proteinExistence type="predicted"/>
<dbReference type="PANTHER" id="PTHR42720">
    <property type="entry name" value="GLYCEROL-3-PHOSPHATE DEHYDROGENASE"/>
    <property type="match status" value="1"/>
</dbReference>
<accession>A0AA41WHH6</accession>
<dbReference type="SUPFAM" id="SSF54373">
    <property type="entry name" value="FAD-linked reductases, C-terminal domain"/>
    <property type="match status" value="1"/>
</dbReference>
<dbReference type="InterPro" id="IPR041854">
    <property type="entry name" value="BFD-like_2Fe2S-bd_dom_sf"/>
</dbReference>